<evidence type="ECO:0000256" key="8">
    <source>
        <dbReference type="ARBA" id="ARBA00023015"/>
    </source>
</evidence>
<evidence type="ECO:0000256" key="2">
    <source>
        <dbReference type="ARBA" id="ARBA00004123"/>
    </source>
</evidence>
<dbReference type="FunFam" id="3.30.160.60:FF:002737">
    <property type="entry name" value="AGAP008430-PA"/>
    <property type="match status" value="1"/>
</dbReference>
<dbReference type="GO" id="GO:0000981">
    <property type="term" value="F:DNA-binding transcription factor activity, RNA polymerase II-specific"/>
    <property type="evidence" value="ECO:0007669"/>
    <property type="project" value="TreeGrafter"/>
</dbReference>
<evidence type="ECO:0000256" key="5">
    <source>
        <dbReference type="ARBA" id="ARBA00022737"/>
    </source>
</evidence>
<reference evidence="15" key="2">
    <citation type="submission" date="2025-09" db="UniProtKB">
        <authorList>
            <consortium name="Ensembl"/>
        </authorList>
    </citation>
    <scope>IDENTIFICATION</scope>
</reference>
<dbReference type="OMA" id="ITHRTHC"/>
<organism evidence="15 16">
    <name type="scientific">Eptatretus burgeri</name>
    <name type="common">Inshore hagfish</name>
    <dbReference type="NCBI Taxonomy" id="7764"/>
    <lineage>
        <taxon>Eukaryota</taxon>
        <taxon>Metazoa</taxon>
        <taxon>Chordata</taxon>
        <taxon>Craniata</taxon>
        <taxon>Vertebrata</taxon>
        <taxon>Cyclostomata</taxon>
        <taxon>Myxini</taxon>
        <taxon>Myxiniformes</taxon>
        <taxon>Myxinidae</taxon>
        <taxon>Eptatretinae</taxon>
        <taxon>Eptatretus</taxon>
    </lineage>
</organism>
<comment type="similarity">
    <text evidence="3">Belongs to the krueppel C2H2-type zinc-finger protein family.</text>
</comment>
<reference evidence="15" key="1">
    <citation type="submission" date="2025-08" db="UniProtKB">
        <authorList>
            <consortium name="Ensembl"/>
        </authorList>
    </citation>
    <scope>IDENTIFICATION</scope>
</reference>
<dbReference type="GO" id="GO:0005634">
    <property type="term" value="C:nucleus"/>
    <property type="evidence" value="ECO:0007669"/>
    <property type="project" value="UniProtKB-SubCell"/>
</dbReference>
<dbReference type="Ensembl" id="ENSEBUT00000018983.1">
    <property type="protein sequence ID" value="ENSEBUP00000018407.1"/>
    <property type="gene ID" value="ENSEBUG00000011490.1"/>
</dbReference>
<dbReference type="SMART" id="SM00355">
    <property type="entry name" value="ZnF_C2H2"/>
    <property type="match status" value="3"/>
</dbReference>
<dbReference type="InterPro" id="IPR036236">
    <property type="entry name" value="Znf_C2H2_sf"/>
</dbReference>
<proteinExistence type="inferred from homology"/>
<keyword evidence="7" id="KW-0862">Zinc</keyword>
<dbReference type="PROSITE" id="PS00028">
    <property type="entry name" value="ZINC_FINGER_C2H2_1"/>
    <property type="match status" value="2"/>
</dbReference>
<feature type="domain" description="C2H2-type" evidence="14">
    <location>
        <begin position="144"/>
        <end position="166"/>
    </location>
</feature>
<evidence type="ECO:0000256" key="13">
    <source>
        <dbReference type="SAM" id="MobiDB-lite"/>
    </source>
</evidence>
<keyword evidence="11" id="KW-0539">Nucleus</keyword>
<evidence type="ECO:0000256" key="10">
    <source>
        <dbReference type="ARBA" id="ARBA00023163"/>
    </source>
</evidence>
<dbReference type="GO" id="GO:0008270">
    <property type="term" value="F:zinc ion binding"/>
    <property type="evidence" value="ECO:0007669"/>
    <property type="project" value="UniProtKB-KW"/>
</dbReference>
<evidence type="ECO:0000256" key="6">
    <source>
        <dbReference type="ARBA" id="ARBA00022771"/>
    </source>
</evidence>
<protein>
    <recommendedName>
        <fullName evidence="14">C2H2-type domain-containing protein</fullName>
    </recommendedName>
</protein>
<dbReference type="GeneTree" id="ENSGT01150000286953"/>
<accession>A0A8C4QRK9</accession>
<feature type="domain" description="C2H2-type" evidence="14">
    <location>
        <begin position="88"/>
        <end position="115"/>
    </location>
</feature>
<dbReference type="InterPro" id="IPR013087">
    <property type="entry name" value="Znf_C2H2_type"/>
</dbReference>
<comment type="function">
    <text evidence="1">May be involved in transcriptional regulation.</text>
</comment>
<evidence type="ECO:0000256" key="11">
    <source>
        <dbReference type="ARBA" id="ARBA00023242"/>
    </source>
</evidence>
<feature type="region of interest" description="Disordered" evidence="13">
    <location>
        <begin position="28"/>
        <end position="57"/>
    </location>
</feature>
<evidence type="ECO:0000256" key="7">
    <source>
        <dbReference type="ARBA" id="ARBA00022833"/>
    </source>
</evidence>
<evidence type="ECO:0000256" key="3">
    <source>
        <dbReference type="ARBA" id="ARBA00006991"/>
    </source>
</evidence>
<keyword evidence="8" id="KW-0805">Transcription regulation</keyword>
<dbReference type="PANTHER" id="PTHR23235">
    <property type="entry name" value="KRUEPPEL-LIKE TRANSCRIPTION FACTOR"/>
    <property type="match status" value="1"/>
</dbReference>
<evidence type="ECO:0000313" key="15">
    <source>
        <dbReference type="Ensembl" id="ENSEBUP00000018407.1"/>
    </source>
</evidence>
<evidence type="ECO:0000259" key="14">
    <source>
        <dbReference type="PROSITE" id="PS50157"/>
    </source>
</evidence>
<dbReference type="FunFam" id="3.30.160.60:FF:000464">
    <property type="entry name" value="Zinc finger and SCAN domain containing 25"/>
    <property type="match status" value="1"/>
</dbReference>
<dbReference type="PANTHER" id="PTHR23235:SF152">
    <property type="entry name" value="SI:DKEY-210J14.3"/>
    <property type="match status" value="1"/>
</dbReference>
<dbReference type="GO" id="GO:0000978">
    <property type="term" value="F:RNA polymerase II cis-regulatory region sequence-specific DNA binding"/>
    <property type="evidence" value="ECO:0007669"/>
    <property type="project" value="TreeGrafter"/>
</dbReference>
<dbReference type="PROSITE" id="PS50157">
    <property type="entry name" value="ZINC_FINGER_C2H2_2"/>
    <property type="match status" value="3"/>
</dbReference>
<comment type="subcellular location">
    <subcellularLocation>
        <location evidence="2">Nucleus</location>
    </subcellularLocation>
</comment>
<dbReference type="Pfam" id="PF00096">
    <property type="entry name" value="zf-C2H2"/>
    <property type="match status" value="1"/>
</dbReference>
<keyword evidence="5" id="KW-0677">Repeat</keyword>
<evidence type="ECO:0000256" key="4">
    <source>
        <dbReference type="ARBA" id="ARBA00022723"/>
    </source>
</evidence>
<keyword evidence="6 12" id="KW-0863">Zinc-finger</keyword>
<keyword evidence="9" id="KW-0238">DNA-binding</keyword>
<dbReference type="FunFam" id="3.30.160.60:FF:000097">
    <property type="entry name" value="Zinc finger protein"/>
    <property type="match status" value="1"/>
</dbReference>
<evidence type="ECO:0000256" key="1">
    <source>
        <dbReference type="ARBA" id="ARBA00003767"/>
    </source>
</evidence>
<evidence type="ECO:0000256" key="12">
    <source>
        <dbReference type="PROSITE-ProRule" id="PRU00042"/>
    </source>
</evidence>
<dbReference type="AlphaFoldDB" id="A0A8C4QRK9"/>
<keyword evidence="16" id="KW-1185">Reference proteome</keyword>
<keyword evidence="10" id="KW-0804">Transcription</keyword>
<feature type="domain" description="C2H2-type" evidence="14">
    <location>
        <begin position="116"/>
        <end position="143"/>
    </location>
</feature>
<dbReference type="Gene3D" id="3.30.160.60">
    <property type="entry name" value="Classic Zinc Finger"/>
    <property type="match status" value="3"/>
</dbReference>
<evidence type="ECO:0000313" key="16">
    <source>
        <dbReference type="Proteomes" id="UP000694388"/>
    </source>
</evidence>
<sequence>MTIKNKLFLYFLCPIKYTTHPEDSCVSEDGPSLAYQQQEEAPSKIPEAPKASSSNSIGVDDRFFDSSNYSHDSEDVLTGQLGLASRPFTCAGCGARFSHSSALARHKRTHTGERPFACSSCGKRFTQSSHLNRHMRTHTGDKPFKCSFCGKGFLQSCDLLRHKRTHVHSLGTGVITVLKGPLQGNCELINRTDRSFITWLKDRITHRTHC</sequence>
<dbReference type="Pfam" id="PF13465">
    <property type="entry name" value="zf-H2C2_2"/>
    <property type="match status" value="1"/>
</dbReference>
<name>A0A8C4QRK9_EPTBU</name>
<evidence type="ECO:0000256" key="9">
    <source>
        <dbReference type="ARBA" id="ARBA00023125"/>
    </source>
</evidence>
<keyword evidence="4" id="KW-0479">Metal-binding</keyword>
<dbReference type="SUPFAM" id="SSF57667">
    <property type="entry name" value="beta-beta-alpha zinc fingers"/>
    <property type="match status" value="2"/>
</dbReference>
<dbReference type="Proteomes" id="UP000694388">
    <property type="component" value="Unplaced"/>
</dbReference>